<sequence>MQNHELYNSVWNDQEKLYAANPSRMVGNNHLSSHYQTDFQQQQLARSSLISSNNGHWSEGENGNNDMRLLFSQVSTIKNKNQFPLILIDVTAIQMKEEEERSKIEKGKEGATVDLMQGLLASTKEVKEQNDGFVDVVKKTKGNNGFFFKRSYRGGGGKQFLSLWSAS</sequence>
<dbReference type="Proteomes" id="UP001177003">
    <property type="component" value="Chromosome 4"/>
</dbReference>
<dbReference type="AlphaFoldDB" id="A0AA35YQT1"/>
<organism evidence="1 2">
    <name type="scientific">Lactuca saligna</name>
    <name type="common">Willowleaf lettuce</name>
    <dbReference type="NCBI Taxonomy" id="75948"/>
    <lineage>
        <taxon>Eukaryota</taxon>
        <taxon>Viridiplantae</taxon>
        <taxon>Streptophyta</taxon>
        <taxon>Embryophyta</taxon>
        <taxon>Tracheophyta</taxon>
        <taxon>Spermatophyta</taxon>
        <taxon>Magnoliopsida</taxon>
        <taxon>eudicotyledons</taxon>
        <taxon>Gunneridae</taxon>
        <taxon>Pentapetalae</taxon>
        <taxon>asterids</taxon>
        <taxon>campanulids</taxon>
        <taxon>Asterales</taxon>
        <taxon>Asteraceae</taxon>
        <taxon>Cichorioideae</taxon>
        <taxon>Cichorieae</taxon>
        <taxon>Lactucinae</taxon>
        <taxon>Lactuca</taxon>
    </lineage>
</organism>
<gene>
    <name evidence="1" type="ORF">LSALG_LOCUS18202</name>
</gene>
<dbReference type="EMBL" id="OX465080">
    <property type="protein sequence ID" value="CAI9278328.1"/>
    <property type="molecule type" value="Genomic_DNA"/>
</dbReference>
<reference evidence="1" key="1">
    <citation type="submission" date="2023-04" db="EMBL/GenBank/DDBJ databases">
        <authorList>
            <person name="Vijverberg K."/>
            <person name="Xiong W."/>
            <person name="Schranz E."/>
        </authorList>
    </citation>
    <scope>NUCLEOTIDE SEQUENCE</scope>
</reference>
<protein>
    <submittedName>
        <fullName evidence="1">Uncharacterized protein</fullName>
    </submittedName>
</protein>
<name>A0AA35YQT1_LACSI</name>
<evidence type="ECO:0000313" key="2">
    <source>
        <dbReference type="Proteomes" id="UP001177003"/>
    </source>
</evidence>
<evidence type="ECO:0000313" key="1">
    <source>
        <dbReference type="EMBL" id="CAI9278328.1"/>
    </source>
</evidence>
<accession>A0AA35YQT1</accession>
<proteinExistence type="predicted"/>
<keyword evidence="2" id="KW-1185">Reference proteome</keyword>